<dbReference type="SMART" id="SM00465">
    <property type="entry name" value="GIYc"/>
    <property type="match status" value="1"/>
</dbReference>
<keyword evidence="1 8" id="KW-0963">Cytoplasm</keyword>
<dbReference type="GO" id="GO:0003677">
    <property type="term" value="F:DNA binding"/>
    <property type="evidence" value="ECO:0007669"/>
    <property type="project" value="UniProtKB-UniRule"/>
</dbReference>
<dbReference type="GO" id="GO:0005737">
    <property type="term" value="C:cytoplasm"/>
    <property type="evidence" value="ECO:0007669"/>
    <property type="project" value="UniProtKB-SubCell"/>
</dbReference>
<evidence type="ECO:0000313" key="11">
    <source>
        <dbReference type="EMBL" id="PPE03728.1"/>
    </source>
</evidence>
<dbReference type="InterPro" id="IPR035901">
    <property type="entry name" value="GIY-YIG_endonuc_sf"/>
</dbReference>
<keyword evidence="12" id="KW-1185">Reference proteome</keyword>
<dbReference type="Gene3D" id="3.30.420.340">
    <property type="entry name" value="UvrC, RNAse H endonuclease domain"/>
    <property type="match status" value="1"/>
</dbReference>
<evidence type="ECO:0000256" key="6">
    <source>
        <dbReference type="ARBA" id="ARBA00023204"/>
    </source>
</evidence>
<dbReference type="InterPro" id="IPR036876">
    <property type="entry name" value="UVR_dom_sf"/>
</dbReference>
<evidence type="ECO:0000259" key="9">
    <source>
        <dbReference type="PROSITE" id="PS50164"/>
    </source>
</evidence>
<dbReference type="SUPFAM" id="SSF46600">
    <property type="entry name" value="C-terminal UvrC-binding domain of UvrB"/>
    <property type="match status" value="1"/>
</dbReference>
<comment type="function">
    <text evidence="8">The UvrABC repair system catalyzes the recognition and processing of DNA lesions. UvrC both incises the 5' and 3' sides of the lesion. The N-terminal half is responsible for the 3' incision and the C-terminal half is responsible for the 5' incision.</text>
</comment>
<protein>
    <recommendedName>
        <fullName evidence="8">UvrABC system protein C</fullName>
        <shortName evidence="8">Protein UvrC</shortName>
    </recommendedName>
    <alternativeName>
        <fullName evidence="8">Excinuclease ABC subunit C</fullName>
    </alternativeName>
</protein>
<dbReference type="InterPro" id="IPR000305">
    <property type="entry name" value="GIY-YIG_endonuc"/>
</dbReference>
<reference evidence="11 12" key="1">
    <citation type="submission" date="2017-11" db="EMBL/GenBank/DDBJ databases">
        <title>Comparative genomic analysis of Holospora spp., intranuclear symbionts of paramecia.</title>
        <authorList>
            <person name="Garushyants S.K."/>
            <person name="Beliavskaya A."/>
            <person name="Malko D.B."/>
            <person name="Logacheva M.D."/>
            <person name="Rautian M.S."/>
            <person name="Gelfand M.S."/>
        </authorList>
    </citation>
    <scope>NUCLEOTIDE SEQUENCE [LARGE SCALE GENOMIC DNA]</scope>
    <source>
        <strain evidence="12">02AZ16</strain>
    </source>
</reference>
<dbReference type="NCBIfam" id="TIGR00194">
    <property type="entry name" value="uvrC"/>
    <property type="match status" value="1"/>
</dbReference>
<evidence type="ECO:0000256" key="2">
    <source>
        <dbReference type="ARBA" id="ARBA00022763"/>
    </source>
</evidence>
<evidence type="ECO:0000256" key="8">
    <source>
        <dbReference type="HAMAP-Rule" id="MF_00203"/>
    </source>
</evidence>
<evidence type="ECO:0000256" key="5">
    <source>
        <dbReference type="ARBA" id="ARBA00022881"/>
    </source>
</evidence>
<dbReference type="Pfam" id="PF01541">
    <property type="entry name" value="GIY-YIG"/>
    <property type="match status" value="1"/>
</dbReference>
<dbReference type="InterPro" id="IPR003583">
    <property type="entry name" value="Hlx-hairpin-Hlx_DNA-bd_motif"/>
</dbReference>
<dbReference type="InterPro" id="IPR050066">
    <property type="entry name" value="UvrABC_protein_C"/>
</dbReference>
<dbReference type="PROSITE" id="PS50164">
    <property type="entry name" value="GIY_YIG"/>
    <property type="match status" value="1"/>
</dbReference>
<dbReference type="OrthoDB" id="9804933at2"/>
<evidence type="ECO:0000256" key="1">
    <source>
        <dbReference type="ARBA" id="ARBA00022490"/>
    </source>
</evidence>
<dbReference type="Gene3D" id="1.10.150.20">
    <property type="entry name" value="5' to 3' exonuclease, C-terminal subdomain"/>
    <property type="match status" value="1"/>
</dbReference>
<dbReference type="PANTHER" id="PTHR30562:SF10">
    <property type="entry name" value="EXCINUCLEASE CHO"/>
    <property type="match status" value="1"/>
</dbReference>
<dbReference type="InterPro" id="IPR038476">
    <property type="entry name" value="UvrC_RNase_H_dom_sf"/>
</dbReference>
<comment type="caution">
    <text evidence="11">The sequence shown here is derived from an EMBL/GenBank/DDBJ whole genome shotgun (WGS) entry which is preliminary data.</text>
</comment>
<dbReference type="InterPro" id="IPR004791">
    <property type="entry name" value="UvrC"/>
</dbReference>
<gene>
    <name evidence="8" type="primary">uvrC</name>
    <name evidence="11" type="ORF">HCUR_00743</name>
</gene>
<dbReference type="InterPro" id="IPR010994">
    <property type="entry name" value="RuvA_2-like"/>
</dbReference>
<dbReference type="AlphaFoldDB" id="A0A2S5R8T1"/>
<accession>A0A2S5R8T1</accession>
<dbReference type="Gene3D" id="3.40.1440.10">
    <property type="entry name" value="GIY-YIG endonuclease"/>
    <property type="match status" value="1"/>
</dbReference>
<dbReference type="SUPFAM" id="SSF47781">
    <property type="entry name" value="RuvA domain 2-like"/>
    <property type="match status" value="1"/>
</dbReference>
<feature type="domain" description="GIY-YIG" evidence="9">
    <location>
        <begin position="18"/>
        <end position="96"/>
    </location>
</feature>
<comment type="similarity">
    <text evidence="8">Belongs to the UvrC family.</text>
</comment>
<keyword evidence="2 8" id="KW-0227">DNA damage</keyword>
<dbReference type="GO" id="GO:0009432">
    <property type="term" value="P:SOS response"/>
    <property type="evidence" value="ECO:0007669"/>
    <property type="project" value="UniProtKB-UniRule"/>
</dbReference>
<dbReference type="CDD" id="cd10434">
    <property type="entry name" value="GIY-YIG_UvrC_Cho"/>
    <property type="match status" value="1"/>
</dbReference>
<dbReference type="PROSITE" id="PS50165">
    <property type="entry name" value="UVRC"/>
    <property type="match status" value="1"/>
</dbReference>
<keyword evidence="6 8" id="KW-0234">DNA repair</keyword>
<evidence type="ECO:0000313" key="12">
    <source>
        <dbReference type="Proteomes" id="UP000239425"/>
    </source>
</evidence>
<organism evidence="11 12">
    <name type="scientific">Holospora curviuscula</name>
    <dbReference type="NCBI Taxonomy" id="1082868"/>
    <lineage>
        <taxon>Bacteria</taxon>
        <taxon>Pseudomonadati</taxon>
        <taxon>Pseudomonadota</taxon>
        <taxon>Alphaproteobacteria</taxon>
        <taxon>Holosporales</taxon>
        <taxon>Holosporaceae</taxon>
        <taxon>Holospora</taxon>
    </lineage>
</organism>
<dbReference type="InterPro" id="IPR047296">
    <property type="entry name" value="GIY-YIG_UvrC_Cho"/>
</dbReference>
<comment type="subunit">
    <text evidence="8">Interacts with UvrB in an incision complex.</text>
</comment>
<dbReference type="Pfam" id="PF14520">
    <property type="entry name" value="HHH_5"/>
    <property type="match status" value="1"/>
</dbReference>
<name>A0A2S5R8T1_9PROT</name>
<dbReference type="Proteomes" id="UP000239425">
    <property type="component" value="Unassembled WGS sequence"/>
</dbReference>
<keyword evidence="4" id="KW-0378">Hydrolase</keyword>
<keyword evidence="3 8" id="KW-0228">DNA excision</keyword>
<keyword evidence="5 8" id="KW-0267">Excision nuclease</keyword>
<dbReference type="InterPro" id="IPR001162">
    <property type="entry name" value="UvrC_RNase_H_dom"/>
</dbReference>
<feature type="domain" description="UvrC family homology region profile" evidence="10">
    <location>
        <begin position="256"/>
        <end position="469"/>
    </location>
</feature>
<keyword evidence="7 8" id="KW-0742">SOS response</keyword>
<dbReference type="HAMAP" id="MF_00203">
    <property type="entry name" value="UvrC"/>
    <property type="match status" value="1"/>
</dbReference>
<dbReference type="GO" id="GO:0006289">
    <property type="term" value="P:nucleotide-excision repair"/>
    <property type="evidence" value="ECO:0007669"/>
    <property type="project" value="UniProtKB-UniRule"/>
</dbReference>
<dbReference type="PANTHER" id="PTHR30562">
    <property type="entry name" value="UVRC/OXIDOREDUCTASE"/>
    <property type="match status" value="1"/>
</dbReference>
<dbReference type="Pfam" id="PF22920">
    <property type="entry name" value="UvrC_RNaseH"/>
    <property type="match status" value="1"/>
</dbReference>
<evidence type="ECO:0000256" key="4">
    <source>
        <dbReference type="ARBA" id="ARBA00022801"/>
    </source>
</evidence>
<evidence type="ECO:0000259" key="10">
    <source>
        <dbReference type="PROSITE" id="PS50165"/>
    </source>
</evidence>
<evidence type="ECO:0000256" key="7">
    <source>
        <dbReference type="ARBA" id="ARBA00023236"/>
    </source>
</evidence>
<evidence type="ECO:0000256" key="3">
    <source>
        <dbReference type="ARBA" id="ARBA00022769"/>
    </source>
</evidence>
<proteinExistence type="inferred from homology"/>
<dbReference type="FunFam" id="3.40.1440.10:FF:000001">
    <property type="entry name" value="UvrABC system protein C"/>
    <property type="match status" value="1"/>
</dbReference>
<dbReference type="EMBL" id="PHHC01000082">
    <property type="protein sequence ID" value="PPE03728.1"/>
    <property type="molecule type" value="Genomic_DNA"/>
</dbReference>
<dbReference type="SUPFAM" id="SSF82771">
    <property type="entry name" value="GIY-YIG endonuclease"/>
    <property type="match status" value="1"/>
</dbReference>
<dbReference type="SMART" id="SM00278">
    <property type="entry name" value="HhH1"/>
    <property type="match status" value="2"/>
</dbReference>
<dbReference type="GO" id="GO:0009381">
    <property type="term" value="F:excinuclease ABC activity"/>
    <property type="evidence" value="ECO:0007669"/>
    <property type="project" value="UniProtKB-UniRule"/>
</dbReference>
<dbReference type="GO" id="GO:0009380">
    <property type="term" value="C:excinuclease repair complex"/>
    <property type="evidence" value="ECO:0007669"/>
    <property type="project" value="InterPro"/>
</dbReference>
<dbReference type="Pfam" id="PF08459">
    <property type="entry name" value="UvrC_RNaseH_dom"/>
    <property type="match status" value="1"/>
</dbReference>
<comment type="subcellular location">
    <subcellularLocation>
        <location evidence="8">Cytoplasm</location>
    </subcellularLocation>
</comment>
<sequence length="602" mass="68553">MYENGLNALTKALANIPDLPGVYEMLDAKGAILYVGKAKRLNRRVFSYTRVSALCLRLQRMVSKIHSVQYTVTHNELEALLLELHKIQKKKPPFNILLKEGRALAYLTLSAHPFPALTAKRTNFIEGEKIFGPFLNRDLLETTKTYIYKAFQLRSCSDRVFSARKRPCLQYYIKSCSAPCVQKITVSEYKKAVDGALQILKGKSDALENSLLQDMKSASAQHLYEKAALLRDRLRWIHQAKTTQSVTHIPKEDVDVVAGVFAHGVTCLQLCCFRQGMNYGGQHFFFPGTTEPEVSEVLSEFIRQFYFHMKPPKEFVVSHVCSPDVVETLQHLHQVTVKITHLPQEEAQLNILAHANLNARHALQQYVQAKEEVDVLVQRMKTTFELNTVPRCIEVYDNSHVQGHHSCAGMVSFEDGLWQPKNSKILFMGKTVGNDHALLKEMLIRRFSRALPHPDLLLVDGGIGHVSSAYATLCDLNLQHIDVLGIAKGPQHRDGQETFYRKNQPPVQFSDTDPLLHFLQRLRNKAHQYVIQAYRRTHRRSMVRSIFEQLPGIGPVRQQKLRCIFQDTEALKNASLEDLKAIPGFSKKLAEKVYNFLNTLDS</sequence>